<accession>A0ABR2ML62</accession>
<evidence type="ECO:0000313" key="4">
    <source>
        <dbReference type="Proteomes" id="UP001412067"/>
    </source>
</evidence>
<evidence type="ECO:0000256" key="2">
    <source>
        <dbReference type="SAM" id="SignalP"/>
    </source>
</evidence>
<evidence type="ECO:0000313" key="3">
    <source>
        <dbReference type="EMBL" id="KAK8964612.1"/>
    </source>
</evidence>
<dbReference type="EMBL" id="JBBWWR010000006">
    <property type="protein sequence ID" value="KAK8964612.1"/>
    <property type="molecule type" value="Genomic_DNA"/>
</dbReference>
<feature type="chain" id="PRO_5047285939" description="Secreted protein" evidence="2">
    <location>
        <begin position="18"/>
        <end position="80"/>
    </location>
</feature>
<name>A0ABR2ML62_9ASPA</name>
<protein>
    <recommendedName>
        <fullName evidence="5">Secreted protein</fullName>
    </recommendedName>
</protein>
<sequence>MMIAWAVLVVRGQTVSGRMPLEPPTGAGRRRISHWTGGKNNHLDTTMKANFPPFGIDFFVGLRAHPTRRHSDGKLPGGFL</sequence>
<organism evidence="3 4">
    <name type="scientific">Platanthera guangdongensis</name>
    <dbReference type="NCBI Taxonomy" id="2320717"/>
    <lineage>
        <taxon>Eukaryota</taxon>
        <taxon>Viridiplantae</taxon>
        <taxon>Streptophyta</taxon>
        <taxon>Embryophyta</taxon>
        <taxon>Tracheophyta</taxon>
        <taxon>Spermatophyta</taxon>
        <taxon>Magnoliopsida</taxon>
        <taxon>Liliopsida</taxon>
        <taxon>Asparagales</taxon>
        <taxon>Orchidaceae</taxon>
        <taxon>Orchidoideae</taxon>
        <taxon>Orchideae</taxon>
        <taxon>Orchidinae</taxon>
        <taxon>Platanthera</taxon>
    </lineage>
</organism>
<reference evidence="3 4" key="1">
    <citation type="journal article" date="2022" name="Nat. Plants">
        <title>Genomes of leafy and leafless Platanthera orchids illuminate the evolution of mycoheterotrophy.</title>
        <authorList>
            <person name="Li M.H."/>
            <person name="Liu K.W."/>
            <person name="Li Z."/>
            <person name="Lu H.C."/>
            <person name="Ye Q.L."/>
            <person name="Zhang D."/>
            <person name="Wang J.Y."/>
            <person name="Li Y.F."/>
            <person name="Zhong Z.M."/>
            <person name="Liu X."/>
            <person name="Yu X."/>
            <person name="Liu D.K."/>
            <person name="Tu X.D."/>
            <person name="Liu B."/>
            <person name="Hao Y."/>
            <person name="Liao X.Y."/>
            <person name="Jiang Y.T."/>
            <person name="Sun W.H."/>
            <person name="Chen J."/>
            <person name="Chen Y.Q."/>
            <person name="Ai Y."/>
            <person name="Zhai J.W."/>
            <person name="Wu S.S."/>
            <person name="Zhou Z."/>
            <person name="Hsiao Y.Y."/>
            <person name="Wu W.L."/>
            <person name="Chen Y.Y."/>
            <person name="Lin Y.F."/>
            <person name="Hsu J.L."/>
            <person name="Li C.Y."/>
            <person name="Wang Z.W."/>
            <person name="Zhao X."/>
            <person name="Zhong W.Y."/>
            <person name="Ma X.K."/>
            <person name="Ma L."/>
            <person name="Huang J."/>
            <person name="Chen G.Z."/>
            <person name="Huang M.Z."/>
            <person name="Huang L."/>
            <person name="Peng D.H."/>
            <person name="Luo Y.B."/>
            <person name="Zou S.Q."/>
            <person name="Chen S.P."/>
            <person name="Lan S."/>
            <person name="Tsai W.C."/>
            <person name="Van de Peer Y."/>
            <person name="Liu Z.J."/>
        </authorList>
    </citation>
    <scope>NUCLEOTIDE SEQUENCE [LARGE SCALE GENOMIC DNA]</scope>
    <source>
        <strain evidence="3">Lor288</strain>
    </source>
</reference>
<feature type="signal peptide" evidence="2">
    <location>
        <begin position="1"/>
        <end position="17"/>
    </location>
</feature>
<evidence type="ECO:0000256" key="1">
    <source>
        <dbReference type="SAM" id="MobiDB-lite"/>
    </source>
</evidence>
<gene>
    <name evidence="3" type="ORF">KSP40_PGU015591</name>
</gene>
<comment type="caution">
    <text evidence="3">The sequence shown here is derived from an EMBL/GenBank/DDBJ whole genome shotgun (WGS) entry which is preliminary data.</text>
</comment>
<keyword evidence="4" id="KW-1185">Reference proteome</keyword>
<dbReference type="Proteomes" id="UP001412067">
    <property type="component" value="Unassembled WGS sequence"/>
</dbReference>
<keyword evidence="2" id="KW-0732">Signal</keyword>
<feature type="region of interest" description="Disordered" evidence="1">
    <location>
        <begin position="17"/>
        <end position="44"/>
    </location>
</feature>
<evidence type="ECO:0008006" key="5">
    <source>
        <dbReference type="Google" id="ProtNLM"/>
    </source>
</evidence>
<proteinExistence type="predicted"/>